<evidence type="ECO:0008006" key="4">
    <source>
        <dbReference type="Google" id="ProtNLM"/>
    </source>
</evidence>
<gene>
    <name evidence="2" type="ORF">CNQ36_07500</name>
</gene>
<dbReference type="KEGG" id="sfug:CNQ36_07500"/>
<dbReference type="EMBL" id="CP023407">
    <property type="protein sequence ID" value="AYL35288.1"/>
    <property type="molecule type" value="Genomic_DNA"/>
</dbReference>
<dbReference type="AlphaFoldDB" id="A0A494UZW7"/>
<dbReference type="InterPro" id="IPR036705">
    <property type="entry name" value="Ribosyl_crysJ1_sf"/>
</dbReference>
<keyword evidence="1" id="KW-0479">Metal-binding</keyword>
<dbReference type="GO" id="GO:0046872">
    <property type="term" value="F:metal ion binding"/>
    <property type="evidence" value="ECO:0007669"/>
    <property type="project" value="UniProtKB-KW"/>
</dbReference>
<feature type="binding site" evidence="1">
    <location>
        <position position="56"/>
    </location>
    <ligand>
        <name>Mg(2+)</name>
        <dbReference type="ChEBI" id="CHEBI:18420"/>
        <label>1</label>
    </ligand>
</feature>
<name>A0A494UZW7_9ACTN</name>
<dbReference type="PANTHER" id="PTHR16222:SF12">
    <property type="entry name" value="ADP-RIBOSYLGLYCOHYDROLASE-RELATED"/>
    <property type="match status" value="1"/>
</dbReference>
<dbReference type="Gene3D" id="1.10.4080.10">
    <property type="entry name" value="ADP-ribosylation/Crystallin J1"/>
    <property type="match status" value="1"/>
</dbReference>
<dbReference type="InterPro" id="IPR050792">
    <property type="entry name" value="ADP-ribosylglycohydrolase"/>
</dbReference>
<protein>
    <recommendedName>
        <fullName evidence="4">ADP-ribosylglycohydrolase family protein</fullName>
    </recommendedName>
</protein>
<proteinExistence type="predicted"/>
<organism evidence="2 3">
    <name type="scientific">Streptomyces fungicidicus</name>
    <dbReference type="NCBI Taxonomy" id="68203"/>
    <lineage>
        <taxon>Bacteria</taxon>
        <taxon>Bacillati</taxon>
        <taxon>Actinomycetota</taxon>
        <taxon>Actinomycetes</taxon>
        <taxon>Kitasatosporales</taxon>
        <taxon>Streptomycetaceae</taxon>
        <taxon>Streptomyces</taxon>
    </lineage>
</organism>
<comment type="cofactor">
    <cofactor evidence="1">
        <name>Mg(2+)</name>
        <dbReference type="ChEBI" id="CHEBI:18420"/>
    </cofactor>
    <text evidence="1">Binds 2 magnesium ions per subunit.</text>
</comment>
<feature type="binding site" evidence="1">
    <location>
        <position position="299"/>
    </location>
    <ligand>
        <name>Mg(2+)</name>
        <dbReference type="ChEBI" id="CHEBI:18420"/>
        <label>1</label>
    </ligand>
</feature>
<dbReference type="InterPro" id="IPR005502">
    <property type="entry name" value="Ribosyl_crysJ1"/>
</dbReference>
<accession>A0A494UZW7</accession>
<feature type="binding site" evidence="1">
    <location>
        <position position="57"/>
    </location>
    <ligand>
        <name>Mg(2+)</name>
        <dbReference type="ChEBI" id="CHEBI:18420"/>
        <label>1</label>
    </ligand>
</feature>
<feature type="binding site" evidence="1">
    <location>
        <position position="296"/>
    </location>
    <ligand>
        <name>Mg(2+)</name>
        <dbReference type="ChEBI" id="CHEBI:18420"/>
        <label>1</label>
    </ligand>
</feature>
<dbReference type="GeneID" id="93882649"/>
<sequence>MTATTVTKRAATGALTGLALGDALGFPTEFNDVPSILAKFGPWRGMDLPRPAVVTDDTQMTLALGKGLRTAMDRGTLTPKRLERPVREEFVEWYRSPENNRAPGNTCLKACHLLAREDRRWQHASQVGSKGCGANMRVAPVGLVPGLSEEQRAGAAQLQSALTHGHPTALAASDLTAHAVRLLAEGAEPTGLIGLLRSYAYDNRTRYHEFWLGDLWTRAQDPTPEHFIARGWDECLEILGRLQDAVRTVSPETDPCLATGEGWTAEEALATGLLCFLLFVDEPLTALRRAACTAGDSDSIACLTGAFAGAHLGADAWPAEWADRIEYRDDLLSLGTLWDARPAAGARQP</sequence>
<evidence type="ECO:0000313" key="2">
    <source>
        <dbReference type="EMBL" id="AYL35288.1"/>
    </source>
</evidence>
<dbReference type="Proteomes" id="UP000282170">
    <property type="component" value="Chromosome"/>
</dbReference>
<keyword evidence="1" id="KW-0460">Magnesium</keyword>
<feature type="binding site" evidence="1">
    <location>
        <position position="55"/>
    </location>
    <ligand>
        <name>Mg(2+)</name>
        <dbReference type="ChEBI" id="CHEBI:18420"/>
        <label>1</label>
    </ligand>
</feature>
<dbReference type="Pfam" id="PF03747">
    <property type="entry name" value="ADP_ribosyl_GH"/>
    <property type="match status" value="1"/>
</dbReference>
<evidence type="ECO:0000313" key="3">
    <source>
        <dbReference type="Proteomes" id="UP000282170"/>
    </source>
</evidence>
<feature type="binding site" evidence="1">
    <location>
        <position position="298"/>
    </location>
    <ligand>
        <name>Mg(2+)</name>
        <dbReference type="ChEBI" id="CHEBI:18420"/>
        <label>1</label>
    </ligand>
</feature>
<reference evidence="2 3" key="1">
    <citation type="submission" date="2017-09" db="EMBL/GenBank/DDBJ databases">
        <authorList>
            <person name="Zhang H."/>
            <person name="Hu S."/>
            <person name="Xu J."/>
            <person name="He Z."/>
        </authorList>
    </citation>
    <scope>NUCLEOTIDE SEQUENCE [LARGE SCALE GENOMIC DNA]</scope>
    <source>
        <strain evidence="2 3">TXX3120</strain>
    </source>
</reference>
<evidence type="ECO:0000256" key="1">
    <source>
        <dbReference type="PIRSR" id="PIRSR605502-1"/>
    </source>
</evidence>
<dbReference type="SUPFAM" id="SSF101478">
    <property type="entry name" value="ADP-ribosylglycohydrolase"/>
    <property type="match status" value="1"/>
</dbReference>
<keyword evidence="3" id="KW-1185">Reference proteome</keyword>
<dbReference type="RefSeq" id="WP_121545427.1">
    <property type="nucleotide sequence ID" value="NZ_CP023407.1"/>
</dbReference>
<dbReference type="PANTHER" id="PTHR16222">
    <property type="entry name" value="ADP-RIBOSYLGLYCOHYDROLASE"/>
    <property type="match status" value="1"/>
</dbReference>